<feature type="compositionally biased region" description="Basic residues" evidence="1">
    <location>
        <begin position="774"/>
        <end position="786"/>
    </location>
</feature>
<sequence>MDPASNTLTHDDPDFPSAIYGPVLFERTTDSNRPHTLLSMSLLRTTERDGTHTIPIFRIDGRIEGGLHPPAYYAYSPSPPHSNTWEECLQEIEHFDWSTAEKIALPDTRSESTNVGVAPVPSPQSPETFRVLGIEESVDAVNNIPASHARDPSPPREISHSQERNTASQPPLTQQSLYPTLPQSDSTCVAPPSPPWIPSPVKPSAKMIDTKPSPSVSAAPPRGKEAEPDLLVKENAQKAALNIESIAAGRAIPTMVSEESYAPEILGESDVTENAGGDVIMGEYQDELSRAMDGVTLESDRYDWPAMPPTQSQLPSMSAMVACASLGEGVAFPFGPPRQQDTLVGSVLPLPSVETTSAPVSQLNNETEAVELNGFCIQSPAPRQSSTIAGFSQPPEEIHTHAAHVNDGFWETQLHKAAAADTTVIGSRLISDLDTLDEVVAVNALTLSNEKRSGFQNRDCSLAAHTDEDLAAEPPQVLSFSEPDVHIGGGNKAEVTNPTAELIERATSGENKTLVVQHDATGLIAVATRNDSGYSVMTPIIANATTIPKRKKPTKKENTASDSEEEAPDKKKMRTIAPNPMVNDENDTIEASVAQGKQKVAKTLKEDCKIVTHTESDKFDAPSTPSRFDHFAYGKYASPLKHIKGSDSLSEEPLEQNLVGSQQPDGDNDVDMDGHLSDITNAAVPETAEPQLESISTPESRNAVSILEPNTLSNSEPRICISMSEKGSVGSGSLTTSSSTAFDAELVALARPDTPTPHISAVHGVDEIEVKPLPKPKAKAGNKKKSAAVLSKKAKSEKTTAARNAFSQSTATTTEGDPIDDFDELNPDARPESSRKPATATKTLPKTLRKILPKPEPLPSSLEFRHPFDVGYGKRHTRSDTKATLSSGATSAAASVVGKNGSSASQDELGQIGACKLMAAKSIDNHDGSEFEAEIQDDDDDDEDEAEEPPYSSKRRSKATTTTDKATHDFETFYISLKDKDLTVVHPRTPKVIPSKTAKPTTKTSIAVSTSNTTTTTKNKVSKPSPPVLANKYGFRSSPHARARKLGLGQTPDTDPNINLSTSTATPSAPSVKRNPPKSKRRSEADMLVVDGVQDATDLSNKRQTRSRIGEKKGK</sequence>
<feature type="compositionally biased region" description="Polar residues" evidence="1">
    <location>
        <begin position="805"/>
        <end position="815"/>
    </location>
</feature>
<dbReference type="OrthoDB" id="3801224at2759"/>
<dbReference type="AlphaFoldDB" id="A0A6A7B118"/>
<evidence type="ECO:0000313" key="3">
    <source>
        <dbReference type="Proteomes" id="UP000799423"/>
    </source>
</evidence>
<feature type="region of interest" description="Disordered" evidence="1">
    <location>
        <begin position="772"/>
        <end position="907"/>
    </location>
</feature>
<feature type="compositionally biased region" description="Low complexity" evidence="1">
    <location>
        <begin position="993"/>
        <end position="1023"/>
    </location>
</feature>
<feature type="region of interest" description="Disordered" evidence="1">
    <location>
        <begin position="644"/>
        <end position="667"/>
    </location>
</feature>
<feature type="region of interest" description="Disordered" evidence="1">
    <location>
        <begin position="108"/>
        <end position="127"/>
    </location>
</feature>
<name>A0A6A7B118_9PLEO</name>
<evidence type="ECO:0000256" key="1">
    <source>
        <dbReference type="SAM" id="MobiDB-lite"/>
    </source>
</evidence>
<feature type="compositionally biased region" description="Acidic residues" evidence="1">
    <location>
        <begin position="930"/>
        <end position="948"/>
    </location>
</feature>
<feature type="compositionally biased region" description="Pro residues" evidence="1">
    <location>
        <begin position="191"/>
        <end position="201"/>
    </location>
</feature>
<feature type="region of interest" description="Disordered" evidence="1">
    <location>
        <begin position="991"/>
        <end position="1115"/>
    </location>
</feature>
<dbReference type="Proteomes" id="UP000799423">
    <property type="component" value="Unassembled WGS sequence"/>
</dbReference>
<feature type="region of interest" description="Disordered" evidence="1">
    <location>
        <begin position="547"/>
        <end position="571"/>
    </location>
</feature>
<feature type="region of interest" description="Disordered" evidence="1">
    <location>
        <begin position="925"/>
        <end position="965"/>
    </location>
</feature>
<keyword evidence="3" id="KW-1185">Reference proteome</keyword>
<gene>
    <name evidence="2" type="ORF">T440DRAFT_509482</name>
</gene>
<protein>
    <submittedName>
        <fullName evidence="2">Uncharacterized protein</fullName>
    </submittedName>
</protein>
<feature type="compositionally biased region" description="Polar residues" evidence="1">
    <location>
        <begin position="164"/>
        <end position="187"/>
    </location>
</feature>
<proteinExistence type="predicted"/>
<feature type="compositionally biased region" description="Low complexity" evidence="1">
    <location>
        <begin position="883"/>
        <end position="898"/>
    </location>
</feature>
<feature type="compositionally biased region" description="Acidic residues" evidence="1">
    <location>
        <begin position="817"/>
        <end position="826"/>
    </location>
</feature>
<feature type="compositionally biased region" description="Basic and acidic residues" evidence="1">
    <location>
        <begin position="148"/>
        <end position="163"/>
    </location>
</feature>
<dbReference type="EMBL" id="MU006318">
    <property type="protein sequence ID" value="KAF2848347.1"/>
    <property type="molecule type" value="Genomic_DNA"/>
</dbReference>
<feature type="compositionally biased region" description="Low complexity" evidence="1">
    <location>
        <begin position="836"/>
        <end position="846"/>
    </location>
</feature>
<evidence type="ECO:0000313" key="2">
    <source>
        <dbReference type="EMBL" id="KAF2848347.1"/>
    </source>
</evidence>
<feature type="compositionally biased region" description="Polar residues" evidence="1">
    <location>
        <begin position="1051"/>
        <end position="1060"/>
    </location>
</feature>
<feature type="compositionally biased region" description="Low complexity" evidence="1">
    <location>
        <begin position="1061"/>
        <end position="1071"/>
    </location>
</feature>
<organism evidence="2 3">
    <name type="scientific">Plenodomus tracheiphilus IPT5</name>
    <dbReference type="NCBI Taxonomy" id="1408161"/>
    <lineage>
        <taxon>Eukaryota</taxon>
        <taxon>Fungi</taxon>
        <taxon>Dikarya</taxon>
        <taxon>Ascomycota</taxon>
        <taxon>Pezizomycotina</taxon>
        <taxon>Dothideomycetes</taxon>
        <taxon>Pleosporomycetidae</taxon>
        <taxon>Pleosporales</taxon>
        <taxon>Pleosporineae</taxon>
        <taxon>Leptosphaeriaceae</taxon>
        <taxon>Plenodomus</taxon>
    </lineage>
</organism>
<reference evidence="2" key="1">
    <citation type="submission" date="2020-01" db="EMBL/GenBank/DDBJ databases">
        <authorList>
            <consortium name="DOE Joint Genome Institute"/>
            <person name="Haridas S."/>
            <person name="Albert R."/>
            <person name="Binder M."/>
            <person name="Bloem J."/>
            <person name="Labutti K."/>
            <person name="Salamov A."/>
            <person name="Andreopoulos B."/>
            <person name="Baker S.E."/>
            <person name="Barry K."/>
            <person name="Bills G."/>
            <person name="Bluhm B.H."/>
            <person name="Cannon C."/>
            <person name="Castanera R."/>
            <person name="Culley D.E."/>
            <person name="Daum C."/>
            <person name="Ezra D."/>
            <person name="Gonzalez J.B."/>
            <person name="Henrissat B."/>
            <person name="Kuo A."/>
            <person name="Liang C."/>
            <person name="Lipzen A."/>
            <person name="Lutzoni F."/>
            <person name="Magnuson J."/>
            <person name="Mondo S."/>
            <person name="Nolan M."/>
            <person name="Ohm R."/>
            <person name="Pangilinan J."/>
            <person name="Park H.-J."/>
            <person name="Ramirez L."/>
            <person name="Alfaro M."/>
            <person name="Sun H."/>
            <person name="Tritt A."/>
            <person name="Yoshinaga Y."/>
            <person name="Zwiers L.-H."/>
            <person name="Turgeon B.G."/>
            <person name="Goodwin S.B."/>
            <person name="Spatafora J.W."/>
            <person name="Crous P.W."/>
            <person name="Grigoriev I.V."/>
        </authorList>
    </citation>
    <scope>NUCLEOTIDE SEQUENCE</scope>
    <source>
        <strain evidence="2">IPT5</strain>
    </source>
</reference>
<accession>A0A6A7B118</accession>
<feature type="region of interest" description="Disordered" evidence="1">
    <location>
        <begin position="144"/>
        <end position="228"/>
    </location>
</feature>